<proteinExistence type="predicted"/>
<evidence type="ECO:0000313" key="1">
    <source>
        <dbReference type="EMBL" id="MBB5150567.1"/>
    </source>
</evidence>
<dbReference type="AlphaFoldDB" id="A0A840PX20"/>
<protein>
    <submittedName>
        <fullName evidence="1">Uncharacterized protein YlaI</fullName>
    </submittedName>
</protein>
<dbReference type="EMBL" id="JACHGZ010000069">
    <property type="protein sequence ID" value="MBB5150567.1"/>
    <property type="molecule type" value="Genomic_DNA"/>
</dbReference>
<evidence type="ECO:0000313" key="2">
    <source>
        <dbReference type="Proteomes" id="UP000557217"/>
    </source>
</evidence>
<comment type="caution">
    <text evidence="1">The sequence shown here is derived from an EMBL/GenBank/DDBJ whole genome shotgun (WGS) entry which is preliminary data.</text>
</comment>
<reference evidence="1 2" key="1">
    <citation type="submission" date="2020-08" db="EMBL/GenBank/DDBJ databases">
        <title>Genomic Encyclopedia of Type Strains, Phase IV (KMG-IV): sequencing the most valuable type-strain genomes for metagenomic binning, comparative biology and taxonomic classification.</title>
        <authorList>
            <person name="Goeker M."/>
        </authorList>
    </citation>
    <scope>NUCLEOTIDE SEQUENCE [LARGE SCALE GENOMIC DNA]</scope>
    <source>
        <strain evidence="1 2">DSM 10633</strain>
    </source>
</reference>
<name>A0A840PX20_URETH</name>
<sequence length="60" mass="7334">MIYYEVICSSCKQKFNLYEGSLKYQLFKENKSKIFRCEECERRLRMDAIKFIYYSSLASH</sequence>
<keyword evidence="2" id="KW-1185">Reference proteome</keyword>
<organism evidence="1 2">
    <name type="scientific">Ureibacillus thermosphaericus</name>
    <dbReference type="NCBI Taxonomy" id="51173"/>
    <lineage>
        <taxon>Bacteria</taxon>
        <taxon>Bacillati</taxon>
        <taxon>Bacillota</taxon>
        <taxon>Bacilli</taxon>
        <taxon>Bacillales</taxon>
        <taxon>Caryophanaceae</taxon>
        <taxon>Ureibacillus</taxon>
    </lineage>
</organism>
<accession>A0A840PX20</accession>
<dbReference type="Proteomes" id="UP000557217">
    <property type="component" value="Unassembled WGS sequence"/>
</dbReference>
<gene>
    <name evidence="1" type="ORF">HNR36_002994</name>
</gene>